<feature type="binding site" evidence="20">
    <location>
        <position position="40"/>
    </location>
    <ligand>
        <name>Zn(2+)</name>
        <dbReference type="ChEBI" id="CHEBI:29105"/>
    </ligand>
</feature>
<dbReference type="HAMAP" id="MF_01395">
    <property type="entry name" value="AcetylCoA_CT_beta"/>
    <property type="match status" value="1"/>
</dbReference>
<comment type="similarity">
    <text evidence="20">Belongs to the AccD/PCCB family.</text>
</comment>
<evidence type="ECO:0000256" key="17">
    <source>
        <dbReference type="ARBA" id="ARBA00025280"/>
    </source>
</evidence>
<evidence type="ECO:0000313" key="23">
    <source>
        <dbReference type="EMBL" id="MFD0688891.1"/>
    </source>
</evidence>
<comment type="similarity">
    <text evidence="3">In the C-terminal section; belongs to the AccA family.</text>
</comment>
<evidence type="ECO:0000256" key="18">
    <source>
        <dbReference type="ARBA" id="ARBA00049152"/>
    </source>
</evidence>
<proteinExistence type="inferred from homology"/>
<evidence type="ECO:0000256" key="6">
    <source>
        <dbReference type="ARBA" id="ARBA00022490"/>
    </source>
</evidence>
<dbReference type="EMBL" id="JBHTGP010000015">
    <property type="protein sequence ID" value="MFD0688891.1"/>
    <property type="molecule type" value="Genomic_DNA"/>
</dbReference>
<dbReference type="InterPro" id="IPR029045">
    <property type="entry name" value="ClpP/crotonase-like_dom_sf"/>
</dbReference>
<dbReference type="PANTHER" id="PTHR42853:SF3">
    <property type="entry name" value="ACETYL-COENZYME A CARBOXYLASE CARBOXYL TRANSFERASE SUBUNIT ALPHA, CHLOROPLASTIC"/>
    <property type="match status" value="1"/>
</dbReference>
<comment type="subcellular location">
    <subcellularLocation>
        <location evidence="1 19">Cytoplasm</location>
    </subcellularLocation>
</comment>
<comment type="function">
    <text evidence="17 20">Component of the acetyl coenzyme A carboxylase (ACC) complex. Biotin carboxylase (BC) catalyzes the carboxylation of biotin on its carrier protein (BCCP) and then the CO(2) group is transferred by the transcarboxylase to acetyl-CoA to form malonyl-CoA.</text>
</comment>
<evidence type="ECO:0000256" key="8">
    <source>
        <dbReference type="ARBA" id="ARBA00022679"/>
    </source>
</evidence>
<keyword evidence="13 20" id="KW-0862">Zinc</keyword>
<accession>A0ABW2XRB6</accession>
<evidence type="ECO:0000256" key="19">
    <source>
        <dbReference type="HAMAP-Rule" id="MF_00823"/>
    </source>
</evidence>
<keyword evidence="12 19" id="KW-0276">Fatty acid metabolism</keyword>
<feature type="zinc finger region" description="C4-type" evidence="20">
    <location>
        <begin position="18"/>
        <end position="40"/>
    </location>
</feature>
<dbReference type="InterPro" id="IPR001095">
    <property type="entry name" value="Acetyl_CoA_COase_a_su"/>
</dbReference>
<evidence type="ECO:0000256" key="4">
    <source>
        <dbReference type="ARBA" id="ARBA00010284"/>
    </source>
</evidence>
<evidence type="ECO:0000259" key="22">
    <source>
        <dbReference type="PROSITE" id="PS50989"/>
    </source>
</evidence>
<keyword evidence="16 19" id="KW-0275">Fatty acid biosynthesis</keyword>
<keyword evidence="8 19" id="KW-0808">Transferase</keyword>
<comment type="subunit">
    <text evidence="5">Acetyl-CoA carboxylase is a heterotetramer composed of biotin carboxyl carrier protein (AccB), biotin carboxylase (AccC) and two subunits of ACCase subunit beta/alpha.</text>
</comment>
<feature type="binding site" evidence="20">
    <location>
        <position position="37"/>
    </location>
    <ligand>
        <name>Zn(2+)</name>
        <dbReference type="ChEBI" id="CHEBI:29105"/>
    </ligand>
</feature>
<evidence type="ECO:0000256" key="2">
    <source>
        <dbReference type="ARBA" id="ARBA00004956"/>
    </source>
</evidence>
<dbReference type="NCBIfam" id="NF041504">
    <property type="entry name" value="AccA_sub"/>
    <property type="match status" value="1"/>
</dbReference>
<name>A0ABW2XRB6_9ACTN</name>
<dbReference type="InterPro" id="IPR011763">
    <property type="entry name" value="COA_CT_C"/>
</dbReference>
<sequence>MTDTVTRPERTTTRWVRCGGCGSLLYEPRFARELRVCPGCGHHTRLTAAQRVASLLDRDSARPLGDPDPGAGEVLVDPLAFTAVRSYAEQLAEARDRTGTTDAVACARGTVLGVPVVLVAMDFRFLGGSLGCAVGEAVTRAAEAALEHREALVIVTASGGARMQEGAHALMQMAKTAQALSELEEAGIPTVTVVSDPTYGGVAASYASLTHVIIAEPGARMGFAGPRVIEQTIRERLPEGFQRAEHLLRNGLLDMVRPRSALRPTIARLAALGVRRDVRRDPLDDPVIRDAALLPATGAWETVQLARDSGRPTCLEHATRLLEGFEELHGDRAGSDCPAIVGGVGRLDGVPVMLIGHQKGHTTAELVRRRFGMASPAGYAKARRLMRMAESLGMPVVTLVDTPGAFPGVEAEDGGQAAAIAAGLRLMAGLRVPIVSVVTGEGGSGGALALAVADEVLMSANACYSVISPEGCASILWRDAARAPEAAGALRLTAGELLRAGIVDGVVPEPDGGAHRDPPSAVRLVGDAVSAALARLADRDPGELVRARRRRYRAFGLPAGARGRHR</sequence>
<dbReference type="Gene3D" id="3.90.226.10">
    <property type="entry name" value="2-enoyl-CoA Hydratase, Chain A, domain 1"/>
    <property type="match status" value="2"/>
</dbReference>
<keyword evidence="9 20" id="KW-0479">Metal-binding</keyword>
<comment type="function">
    <text evidence="19">Component of the acetyl coenzyme A carboxylase (ACC) complex. First, biotin carboxylase catalyzes the carboxylation of biotin on its carrier protein (BCCP) and then the CO(2) group is transferred by the carboxyltransferase to acetyl-CoA to form malonyl-CoA.</text>
</comment>
<evidence type="ECO:0000256" key="14">
    <source>
        <dbReference type="ARBA" id="ARBA00022840"/>
    </source>
</evidence>
<dbReference type="GO" id="GO:0003989">
    <property type="term" value="F:acetyl-CoA carboxylase activity"/>
    <property type="evidence" value="ECO:0007669"/>
    <property type="project" value="UniProtKB-EC"/>
</dbReference>
<evidence type="ECO:0000259" key="21">
    <source>
        <dbReference type="PROSITE" id="PS50980"/>
    </source>
</evidence>
<dbReference type="HAMAP" id="MF_00823">
    <property type="entry name" value="AcetylCoA_CT_alpha"/>
    <property type="match status" value="1"/>
</dbReference>
<evidence type="ECO:0000256" key="7">
    <source>
        <dbReference type="ARBA" id="ARBA00022516"/>
    </source>
</evidence>
<dbReference type="InterPro" id="IPR041010">
    <property type="entry name" value="Znf-ACC"/>
</dbReference>
<comment type="subunit">
    <text evidence="19">Acetyl-CoA carboxylase is a heterohexamer composed of biotin carboxyl carrier protein (AccB), biotin carboxylase (AccC) and two subunits each of ACCase subunit alpha (AccA) and ACCase subunit beta (AccD).</text>
</comment>
<keyword evidence="10 19" id="KW-0547">Nucleotide-binding</keyword>
<organism evidence="23 24">
    <name type="scientific">Actinomadura fibrosa</name>
    <dbReference type="NCBI Taxonomy" id="111802"/>
    <lineage>
        <taxon>Bacteria</taxon>
        <taxon>Bacillati</taxon>
        <taxon>Actinomycetota</taxon>
        <taxon>Actinomycetes</taxon>
        <taxon>Streptosporangiales</taxon>
        <taxon>Thermomonosporaceae</taxon>
        <taxon>Actinomadura</taxon>
    </lineage>
</organism>
<reference evidence="24" key="1">
    <citation type="journal article" date="2019" name="Int. J. Syst. Evol. Microbiol.">
        <title>The Global Catalogue of Microorganisms (GCM) 10K type strain sequencing project: providing services to taxonomists for standard genome sequencing and annotation.</title>
        <authorList>
            <consortium name="The Broad Institute Genomics Platform"/>
            <consortium name="The Broad Institute Genome Sequencing Center for Infectious Disease"/>
            <person name="Wu L."/>
            <person name="Ma J."/>
        </authorList>
    </citation>
    <scope>NUCLEOTIDE SEQUENCE [LARGE SCALE GENOMIC DNA]</scope>
    <source>
        <strain evidence="24">JCM 9371</strain>
    </source>
</reference>
<comment type="pathway">
    <text evidence="2 19">Lipid metabolism; malonyl-CoA biosynthesis; malonyl-CoA from acetyl-CoA: step 1/1.</text>
</comment>
<evidence type="ECO:0000256" key="11">
    <source>
        <dbReference type="ARBA" id="ARBA00022771"/>
    </source>
</evidence>
<keyword evidence="23" id="KW-0436">Ligase</keyword>
<evidence type="ECO:0000256" key="3">
    <source>
        <dbReference type="ARBA" id="ARBA00006276"/>
    </source>
</evidence>
<comment type="cofactor">
    <cofactor evidence="20">
        <name>Zn(2+)</name>
        <dbReference type="ChEBI" id="CHEBI:29105"/>
    </cofactor>
    <text evidence="20">Binds 1 zinc ion per subunit.</text>
</comment>
<keyword evidence="15 19" id="KW-0443">Lipid metabolism</keyword>
<dbReference type="InterPro" id="IPR000438">
    <property type="entry name" value="Acetyl_CoA_COase_Trfase_b_su"/>
</dbReference>
<feature type="domain" description="CoA carboxyltransferase C-terminal" evidence="22">
    <location>
        <begin position="286"/>
        <end position="535"/>
    </location>
</feature>
<evidence type="ECO:0000256" key="10">
    <source>
        <dbReference type="ARBA" id="ARBA00022741"/>
    </source>
</evidence>
<dbReference type="NCBIfam" id="TIGR00513">
    <property type="entry name" value="accA"/>
    <property type="match status" value="1"/>
</dbReference>
<comment type="caution">
    <text evidence="23">The sequence shown here is derived from an EMBL/GenBank/DDBJ whole genome shotgun (WGS) entry which is preliminary data.</text>
</comment>
<keyword evidence="24" id="KW-1185">Reference proteome</keyword>
<keyword evidence="14 19" id="KW-0067">ATP-binding</keyword>
<dbReference type="RefSeq" id="WP_242619855.1">
    <property type="nucleotide sequence ID" value="NZ_CAACUY010000386.1"/>
</dbReference>
<comment type="similarity">
    <text evidence="4">In the N-terminal section; belongs to the AccD/PCCB family.</text>
</comment>
<evidence type="ECO:0000256" key="1">
    <source>
        <dbReference type="ARBA" id="ARBA00004496"/>
    </source>
</evidence>
<protein>
    <recommendedName>
        <fullName evidence="19 20">Multifunctional fusion protein</fullName>
    </recommendedName>
    <domain>
        <recommendedName>
            <fullName evidence="19">Acetyl-coenzyme A carboxylase carboxyl transferase subunit alpha</fullName>
            <shortName evidence="19">ACCase subunit alpha</shortName>
            <shortName evidence="19">Acetyl-CoA carboxylase carboxyltransferase subunit alpha</shortName>
            <ecNumber evidence="19">2.1.3.15</ecNumber>
        </recommendedName>
    </domain>
    <domain>
        <recommendedName>
            <fullName evidence="20">Acetyl-coenzyme A carboxylase carboxyl transferase subunit beta</fullName>
            <shortName evidence="20">ACCase subunit beta</shortName>
            <shortName evidence="20">Acetyl-CoA carboxylase carboxyltransferase subunit beta</shortName>
        </recommendedName>
    </domain>
</protein>
<evidence type="ECO:0000256" key="12">
    <source>
        <dbReference type="ARBA" id="ARBA00022832"/>
    </source>
</evidence>
<keyword evidence="6 19" id="KW-0963">Cytoplasm</keyword>
<evidence type="ECO:0000256" key="9">
    <source>
        <dbReference type="ARBA" id="ARBA00022723"/>
    </source>
</evidence>
<dbReference type="GO" id="GO:0016740">
    <property type="term" value="F:transferase activity"/>
    <property type="evidence" value="ECO:0007669"/>
    <property type="project" value="UniProtKB-KW"/>
</dbReference>
<dbReference type="InterPro" id="IPR011762">
    <property type="entry name" value="COA_CT_N"/>
</dbReference>
<dbReference type="PROSITE" id="PS50989">
    <property type="entry name" value="COA_CT_CTER"/>
    <property type="match status" value="1"/>
</dbReference>
<dbReference type="PROSITE" id="PS50980">
    <property type="entry name" value="COA_CT_NTER"/>
    <property type="match status" value="1"/>
</dbReference>
<evidence type="ECO:0000256" key="15">
    <source>
        <dbReference type="ARBA" id="ARBA00023098"/>
    </source>
</evidence>
<dbReference type="PANTHER" id="PTHR42853">
    <property type="entry name" value="ACETYL-COENZYME A CARBOXYLASE CARBOXYL TRANSFERASE SUBUNIT ALPHA"/>
    <property type="match status" value="1"/>
</dbReference>
<keyword evidence="7 19" id="KW-0444">Lipid biosynthesis</keyword>
<feature type="binding site" evidence="20">
    <location>
        <position position="18"/>
    </location>
    <ligand>
        <name>Zn(2+)</name>
        <dbReference type="ChEBI" id="CHEBI:29105"/>
    </ligand>
</feature>
<keyword evidence="11 20" id="KW-0863">Zinc-finger</keyword>
<feature type="domain" description="CoA carboxyltransferase N-terminal" evidence="21">
    <location>
        <begin position="14"/>
        <end position="288"/>
    </location>
</feature>
<dbReference type="SUPFAM" id="SSF52096">
    <property type="entry name" value="ClpP/crotonase"/>
    <property type="match status" value="2"/>
</dbReference>
<gene>
    <name evidence="19 23" type="primary">accA</name>
    <name evidence="20" type="synonym">accD</name>
    <name evidence="23" type="ORF">ACFQZM_30665</name>
</gene>
<comment type="similarity">
    <text evidence="19">Belongs to the AccA family.</text>
</comment>
<evidence type="ECO:0000256" key="5">
    <source>
        <dbReference type="ARBA" id="ARBA00011664"/>
    </source>
</evidence>
<evidence type="ECO:0000256" key="20">
    <source>
        <dbReference type="HAMAP-Rule" id="MF_01395"/>
    </source>
</evidence>
<evidence type="ECO:0000313" key="24">
    <source>
        <dbReference type="Proteomes" id="UP001597063"/>
    </source>
</evidence>
<comment type="catalytic activity">
    <reaction evidence="18 19">
        <text>N(6)-carboxybiotinyl-L-lysyl-[protein] + acetyl-CoA = N(6)-biotinyl-L-lysyl-[protein] + malonyl-CoA</text>
        <dbReference type="Rhea" id="RHEA:54728"/>
        <dbReference type="Rhea" id="RHEA-COMP:10505"/>
        <dbReference type="Rhea" id="RHEA-COMP:10506"/>
        <dbReference type="ChEBI" id="CHEBI:57288"/>
        <dbReference type="ChEBI" id="CHEBI:57384"/>
        <dbReference type="ChEBI" id="CHEBI:83144"/>
        <dbReference type="ChEBI" id="CHEBI:83145"/>
        <dbReference type="EC" id="2.1.3.15"/>
    </reaction>
</comment>
<feature type="binding site" evidence="20">
    <location>
        <position position="21"/>
    </location>
    <ligand>
        <name>Zn(2+)</name>
        <dbReference type="ChEBI" id="CHEBI:29105"/>
    </ligand>
</feature>
<dbReference type="EC" id="2.1.3.15" evidence="19"/>
<evidence type="ECO:0000256" key="13">
    <source>
        <dbReference type="ARBA" id="ARBA00022833"/>
    </source>
</evidence>
<dbReference type="Pfam" id="PF17848">
    <property type="entry name" value="Zn_ribbon_ACC"/>
    <property type="match status" value="1"/>
</dbReference>
<evidence type="ECO:0000256" key="16">
    <source>
        <dbReference type="ARBA" id="ARBA00023160"/>
    </source>
</evidence>
<dbReference type="PRINTS" id="PR01069">
    <property type="entry name" value="ACCCTRFRASEA"/>
</dbReference>
<dbReference type="Pfam" id="PF03255">
    <property type="entry name" value="ACCA"/>
    <property type="match status" value="1"/>
</dbReference>
<dbReference type="Proteomes" id="UP001597063">
    <property type="component" value="Unassembled WGS sequence"/>
</dbReference>